<dbReference type="Pfam" id="PF00173">
    <property type="entry name" value="Cyt-b5"/>
    <property type="match status" value="1"/>
</dbReference>
<dbReference type="InterPro" id="IPR036400">
    <property type="entry name" value="Cyt_B5-like_heme/steroid_sf"/>
</dbReference>
<evidence type="ECO:0000256" key="6">
    <source>
        <dbReference type="RuleBase" id="RU362121"/>
    </source>
</evidence>
<keyword evidence="4" id="KW-0560">Oxidoreductase</keyword>
<comment type="caution">
    <text evidence="9">The sequence shown here is derived from an EMBL/GenBank/DDBJ whole genome shotgun (WGS) entry which is preliminary data.</text>
</comment>
<comment type="cofactor">
    <cofactor evidence="1">
        <name>FMN</name>
        <dbReference type="ChEBI" id="CHEBI:58210"/>
    </cofactor>
</comment>
<sequence length="496" mass="54438">MPTKPLTISFKDLKPHDNSNDCWIAVHSKIYDVTDFLEAHPGGSGIILKYAGNDATRAYDEIHAPGILEESLSPDKFRGLLDQTEVITLPEDQKEDIKTIERTRGQSISTKTYEKPELFRLISTYDLEEVAQNTLTAKAWAFYSSAATDLVTHRGNSNLYRRIMLRPRVMRNVAEVTTKRSILGCPSSAPFFVSPAAMARLAHPDGECAIARGCASEGVIQCVSNNASYPLADIISSGTSTQPFFLQLYVNADRAKTIQLLHKAHELGIKAIFVTVDAHVPGKREADERIAAENVASAISGAVASNDKKGGGMGRLMGQYIDKTLSWTDIPWIQETSRLPVVVKGVQSAADARIAVSYGVKGIMLSNHGGRSLDTSQPAILTLLELHRICPEVFNQVEVYIDGGIMRGSDILKALCLGATAVGVGRPFLYSLCYGQEGVEHLCEILKDELETSMRLSGITDVDQAHPGLVNTRDVDFLVERSEGHEWIRWRPKAKM</sequence>
<dbReference type="CDD" id="cd02922">
    <property type="entry name" value="FCB2_FMN"/>
    <property type="match status" value="1"/>
</dbReference>
<keyword evidence="5 6" id="KW-0408">Iron</keyword>
<dbReference type="InterPro" id="IPR037396">
    <property type="entry name" value="FMN_HAD"/>
</dbReference>
<keyword evidence="2 6" id="KW-0349">Heme</keyword>
<dbReference type="SUPFAM" id="SSF55856">
    <property type="entry name" value="Cytochrome b5-like heme/steroid binding domain"/>
    <property type="match status" value="1"/>
</dbReference>
<dbReference type="InterPro" id="IPR001199">
    <property type="entry name" value="Cyt_B5-like_heme/steroid-bd"/>
</dbReference>
<dbReference type="Gene3D" id="3.20.20.70">
    <property type="entry name" value="Aldolase class I"/>
    <property type="match status" value="1"/>
</dbReference>
<dbReference type="Proteomes" id="UP001590950">
    <property type="component" value="Unassembled WGS sequence"/>
</dbReference>
<feature type="domain" description="FMN hydroxy acid dehydrogenase" evidence="8">
    <location>
        <begin position="116"/>
        <end position="475"/>
    </location>
</feature>
<evidence type="ECO:0000313" key="10">
    <source>
        <dbReference type="Proteomes" id="UP001590950"/>
    </source>
</evidence>
<accession>A0ABR4A3N0</accession>
<keyword evidence="10" id="KW-1185">Reference proteome</keyword>
<dbReference type="Gene3D" id="3.10.120.10">
    <property type="entry name" value="Cytochrome b5-like heme/steroid binding domain"/>
    <property type="match status" value="1"/>
</dbReference>
<gene>
    <name evidence="9" type="ORF">N7G274_007022</name>
</gene>
<organism evidence="9 10">
    <name type="scientific">Stereocaulon virgatum</name>
    <dbReference type="NCBI Taxonomy" id="373712"/>
    <lineage>
        <taxon>Eukaryota</taxon>
        <taxon>Fungi</taxon>
        <taxon>Dikarya</taxon>
        <taxon>Ascomycota</taxon>
        <taxon>Pezizomycotina</taxon>
        <taxon>Lecanoromycetes</taxon>
        <taxon>OSLEUM clade</taxon>
        <taxon>Lecanoromycetidae</taxon>
        <taxon>Lecanorales</taxon>
        <taxon>Lecanorineae</taxon>
        <taxon>Stereocaulaceae</taxon>
        <taxon>Stereocaulon</taxon>
    </lineage>
</organism>
<evidence type="ECO:0000259" key="8">
    <source>
        <dbReference type="PROSITE" id="PS51349"/>
    </source>
</evidence>
<comment type="similarity">
    <text evidence="6">Belongs to the cytochrome b5 family.</text>
</comment>
<dbReference type="PANTHER" id="PTHR10578">
    <property type="entry name" value="S -2-HYDROXY-ACID OXIDASE-RELATED"/>
    <property type="match status" value="1"/>
</dbReference>
<evidence type="ECO:0008006" key="11">
    <source>
        <dbReference type="Google" id="ProtNLM"/>
    </source>
</evidence>
<evidence type="ECO:0000256" key="2">
    <source>
        <dbReference type="ARBA" id="ARBA00022617"/>
    </source>
</evidence>
<evidence type="ECO:0000259" key="7">
    <source>
        <dbReference type="PROSITE" id="PS50255"/>
    </source>
</evidence>
<proteinExistence type="inferred from homology"/>
<protein>
    <recommendedName>
        <fullName evidence="11">Cytochrome b2</fullName>
    </recommendedName>
</protein>
<dbReference type="PROSITE" id="PS51349">
    <property type="entry name" value="FMN_HYDROXY_ACID_DH_2"/>
    <property type="match status" value="1"/>
</dbReference>
<dbReference type="InterPro" id="IPR000262">
    <property type="entry name" value="FMN-dep_DH"/>
</dbReference>
<evidence type="ECO:0000256" key="1">
    <source>
        <dbReference type="ARBA" id="ARBA00001917"/>
    </source>
</evidence>
<dbReference type="PROSITE" id="PS00191">
    <property type="entry name" value="CYTOCHROME_B5_1"/>
    <property type="match status" value="1"/>
</dbReference>
<dbReference type="SMART" id="SM01117">
    <property type="entry name" value="Cyt-b5"/>
    <property type="match status" value="1"/>
</dbReference>
<dbReference type="EMBL" id="JBEFKJ010000022">
    <property type="protein sequence ID" value="KAL2040119.1"/>
    <property type="molecule type" value="Genomic_DNA"/>
</dbReference>
<dbReference type="InterPro" id="IPR037458">
    <property type="entry name" value="L-MDH/L-LDH_FMN-bd"/>
</dbReference>
<evidence type="ECO:0000256" key="5">
    <source>
        <dbReference type="ARBA" id="ARBA00023004"/>
    </source>
</evidence>
<dbReference type="InterPro" id="IPR018506">
    <property type="entry name" value="Cyt_B5_heme-BS"/>
</dbReference>
<dbReference type="PANTHER" id="PTHR10578:SF104">
    <property type="entry name" value="CYTOCHROME B2, MITOCHONDRIAL-RELATED"/>
    <property type="match status" value="1"/>
</dbReference>
<dbReference type="SUPFAM" id="SSF51395">
    <property type="entry name" value="FMN-linked oxidoreductases"/>
    <property type="match status" value="1"/>
</dbReference>
<name>A0ABR4A3N0_9LECA</name>
<dbReference type="Pfam" id="PF01070">
    <property type="entry name" value="FMN_dh"/>
    <property type="match status" value="1"/>
</dbReference>
<evidence type="ECO:0000256" key="3">
    <source>
        <dbReference type="ARBA" id="ARBA00022723"/>
    </source>
</evidence>
<dbReference type="InterPro" id="IPR013785">
    <property type="entry name" value="Aldolase_TIM"/>
</dbReference>
<evidence type="ECO:0000313" key="9">
    <source>
        <dbReference type="EMBL" id="KAL2040119.1"/>
    </source>
</evidence>
<keyword evidence="3 6" id="KW-0479">Metal-binding</keyword>
<dbReference type="PROSITE" id="PS50255">
    <property type="entry name" value="CYTOCHROME_B5_2"/>
    <property type="match status" value="1"/>
</dbReference>
<feature type="domain" description="Cytochrome b5 heme-binding" evidence="7">
    <location>
        <begin position="5"/>
        <end position="82"/>
    </location>
</feature>
<reference evidence="9 10" key="1">
    <citation type="submission" date="2024-09" db="EMBL/GenBank/DDBJ databases">
        <title>Rethinking Asexuality: The Enigmatic Case of Functional Sexual Genes in Lepraria (Stereocaulaceae).</title>
        <authorList>
            <person name="Doellman M."/>
            <person name="Sun Y."/>
            <person name="Barcenas-Pena A."/>
            <person name="Lumbsch H.T."/>
            <person name="Grewe F."/>
        </authorList>
    </citation>
    <scope>NUCLEOTIDE SEQUENCE [LARGE SCALE GENOMIC DNA]</scope>
    <source>
        <strain evidence="9 10">Mercado 3170</strain>
    </source>
</reference>
<evidence type="ECO:0000256" key="4">
    <source>
        <dbReference type="ARBA" id="ARBA00023002"/>
    </source>
</evidence>